<proteinExistence type="predicted"/>
<dbReference type="Pfam" id="PF05380">
    <property type="entry name" value="Peptidase_A17"/>
    <property type="match status" value="1"/>
</dbReference>
<organism evidence="1 2">
    <name type="scientific">Acyrthosiphon pisum</name>
    <name type="common">Pea aphid</name>
    <dbReference type="NCBI Taxonomy" id="7029"/>
    <lineage>
        <taxon>Eukaryota</taxon>
        <taxon>Metazoa</taxon>
        <taxon>Ecdysozoa</taxon>
        <taxon>Arthropoda</taxon>
        <taxon>Hexapoda</taxon>
        <taxon>Insecta</taxon>
        <taxon>Pterygota</taxon>
        <taxon>Neoptera</taxon>
        <taxon>Paraneoptera</taxon>
        <taxon>Hemiptera</taxon>
        <taxon>Sternorrhyncha</taxon>
        <taxon>Aphidomorpha</taxon>
        <taxon>Aphidoidea</taxon>
        <taxon>Aphididae</taxon>
        <taxon>Macrosiphini</taxon>
        <taxon>Acyrthosiphon</taxon>
    </lineage>
</organism>
<dbReference type="AlphaFoldDB" id="A0A8R1WXL6"/>
<accession>A0A8R1WXL6</accession>
<name>A0A8R1WXL6_ACYPI</name>
<dbReference type="RefSeq" id="XP_008178365.1">
    <property type="nucleotide sequence ID" value="XM_008180143.1"/>
</dbReference>
<dbReference type="InterPro" id="IPR008042">
    <property type="entry name" value="Retrotrans_Pao"/>
</dbReference>
<dbReference type="EnsemblMetazoa" id="XM_008180143.1">
    <property type="protein sequence ID" value="XP_008178365.1"/>
    <property type="gene ID" value="LOC103307816"/>
</dbReference>
<reference evidence="1" key="2">
    <citation type="submission" date="2022-06" db="UniProtKB">
        <authorList>
            <consortium name="EnsemblMetazoa"/>
        </authorList>
    </citation>
    <scope>IDENTIFICATION</scope>
</reference>
<dbReference type="Proteomes" id="UP000007819">
    <property type="component" value="Chromosome X"/>
</dbReference>
<dbReference type="GeneID" id="103307816"/>
<evidence type="ECO:0000313" key="1">
    <source>
        <dbReference type="EnsemblMetazoa" id="XP_008178365.1"/>
    </source>
</evidence>
<dbReference type="PANTHER" id="PTHR47331">
    <property type="entry name" value="PHD-TYPE DOMAIN-CONTAINING PROTEIN"/>
    <property type="match status" value="1"/>
</dbReference>
<evidence type="ECO:0000313" key="2">
    <source>
        <dbReference type="Proteomes" id="UP000007819"/>
    </source>
</evidence>
<dbReference type="OrthoDB" id="6629073at2759"/>
<sequence>MGVNNALYIQIHCFADASIKASAAAMYSYLRATDEYGNHVAHLIASKSRVAPLKVISLAKLELCAAVLLVRLVHKILPSLRVNCVRRYFWSDSTIVLAWISSPASKWKTFVAHRVGEVQQFSAITEWAHVNSEDNPADVHSRGCSPK</sequence>
<dbReference type="KEGG" id="api:103307816"/>
<reference evidence="2" key="1">
    <citation type="submission" date="2010-06" db="EMBL/GenBank/DDBJ databases">
        <authorList>
            <person name="Jiang H."/>
            <person name="Abraham K."/>
            <person name="Ali S."/>
            <person name="Alsbrooks S.L."/>
            <person name="Anim B.N."/>
            <person name="Anosike U.S."/>
            <person name="Attaway T."/>
            <person name="Bandaranaike D.P."/>
            <person name="Battles P.K."/>
            <person name="Bell S.N."/>
            <person name="Bell A.V."/>
            <person name="Beltran B."/>
            <person name="Bickham C."/>
            <person name="Bustamante Y."/>
            <person name="Caleb T."/>
            <person name="Canada A."/>
            <person name="Cardenas V."/>
            <person name="Carter K."/>
            <person name="Chacko J."/>
            <person name="Chandrabose M.N."/>
            <person name="Chavez D."/>
            <person name="Chavez A."/>
            <person name="Chen L."/>
            <person name="Chu H.-S."/>
            <person name="Claassen K.J."/>
            <person name="Cockrell R."/>
            <person name="Collins M."/>
            <person name="Cooper J.A."/>
            <person name="Cree A."/>
            <person name="Curry S.M."/>
            <person name="Da Y."/>
            <person name="Dao M.D."/>
            <person name="Das B."/>
            <person name="Davila M.-L."/>
            <person name="Davy-Carroll L."/>
            <person name="Denson S."/>
            <person name="Dinh H."/>
            <person name="Ebong V.E."/>
            <person name="Edwards J.R."/>
            <person name="Egan A."/>
            <person name="El-Daye J."/>
            <person name="Escobedo L."/>
            <person name="Fernandez S."/>
            <person name="Fernando P.R."/>
            <person name="Flagg N."/>
            <person name="Forbes L.D."/>
            <person name="Fowler R.G."/>
            <person name="Fu Q."/>
            <person name="Gabisi R.A."/>
            <person name="Ganer J."/>
            <person name="Garbino Pronczuk A."/>
            <person name="Garcia R.M."/>
            <person name="Garner T."/>
            <person name="Garrett T.E."/>
            <person name="Gonzalez D.A."/>
            <person name="Hamid H."/>
            <person name="Hawkins E.S."/>
            <person name="Hirani K."/>
            <person name="Hogues M.E."/>
            <person name="Hollins B."/>
            <person name="Hsiao C.-H."/>
            <person name="Jabil R."/>
            <person name="James M.L."/>
            <person name="Jhangiani S.N."/>
            <person name="Johnson B."/>
            <person name="Johnson Q."/>
            <person name="Joshi V."/>
            <person name="Kalu J.B."/>
            <person name="Kam C."/>
            <person name="Kashfia A."/>
            <person name="Keebler J."/>
            <person name="Kisamo H."/>
            <person name="Kovar C.L."/>
            <person name="Lago L.A."/>
            <person name="Lai C.-Y."/>
            <person name="Laidlaw J."/>
            <person name="Lara F."/>
            <person name="Le T.-K."/>
            <person name="Lee S.L."/>
            <person name="Legall F.H."/>
            <person name="Lemon S.J."/>
            <person name="Lewis L.R."/>
            <person name="Li B."/>
            <person name="Liu Y."/>
            <person name="Liu Y.-S."/>
            <person name="Lopez J."/>
            <person name="Lozado R.J."/>
            <person name="Lu J."/>
            <person name="Madu R.C."/>
            <person name="Maheshwari M."/>
            <person name="Maheshwari R."/>
            <person name="Malloy K."/>
            <person name="Martinez E."/>
            <person name="Mathew T."/>
            <person name="Mercado I.C."/>
            <person name="Mercado C."/>
            <person name="Meyer B."/>
            <person name="Montgomery K."/>
            <person name="Morgan M.B."/>
            <person name="Munidasa M."/>
            <person name="Nazareth L.V."/>
            <person name="Nelson J."/>
            <person name="Ng B.M."/>
            <person name="Nguyen N.B."/>
            <person name="Nguyen P.Q."/>
            <person name="Nguyen T."/>
            <person name="Obregon M."/>
            <person name="Okwuonu G.O."/>
            <person name="Onwere C.G."/>
            <person name="Orozco G."/>
            <person name="Parra A."/>
            <person name="Patel S."/>
            <person name="Patil S."/>
            <person name="Perez A."/>
            <person name="Perez Y."/>
            <person name="Pham C."/>
            <person name="Primus E.L."/>
            <person name="Pu L.-L."/>
            <person name="Puazo M."/>
            <person name="Qin X."/>
            <person name="Quiroz J.B."/>
            <person name="Reese J."/>
            <person name="Richards S."/>
            <person name="Rives C.M."/>
            <person name="Robberts R."/>
            <person name="Ruiz S.J."/>
            <person name="Ruiz M.J."/>
            <person name="Santibanez J."/>
            <person name="Schneider B.W."/>
            <person name="Sisson I."/>
            <person name="Smith M."/>
            <person name="Sodergren E."/>
            <person name="Song X.-Z."/>
            <person name="Song B.B."/>
            <person name="Summersgill H."/>
            <person name="Thelus R."/>
            <person name="Thornton R.D."/>
            <person name="Trejos Z.Y."/>
            <person name="Usmani K."/>
            <person name="Vattathil S."/>
            <person name="Villasana D."/>
            <person name="Walker D.L."/>
            <person name="Wang S."/>
            <person name="Wang K."/>
            <person name="White C.S."/>
            <person name="Williams A.C."/>
            <person name="Williamson J."/>
            <person name="Wilson K."/>
            <person name="Woghiren I.O."/>
            <person name="Woodworth J.R."/>
            <person name="Worley K.C."/>
            <person name="Wright R.A."/>
            <person name="Wu W."/>
            <person name="Young L."/>
            <person name="Zhang L."/>
            <person name="Zhang J."/>
            <person name="Zhu Y."/>
            <person name="Muzny D.M."/>
            <person name="Weinstock G."/>
            <person name="Gibbs R.A."/>
        </authorList>
    </citation>
    <scope>NUCLEOTIDE SEQUENCE [LARGE SCALE GENOMIC DNA]</scope>
    <source>
        <strain evidence="2">LSR1</strain>
    </source>
</reference>
<protein>
    <submittedName>
        <fullName evidence="1">Uncharacterized protein</fullName>
    </submittedName>
</protein>
<keyword evidence="2" id="KW-1185">Reference proteome</keyword>